<dbReference type="Pfam" id="PF00583">
    <property type="entry name" value="Acetyltransf_1"/>
    <property type="match status" value="1"/>
</dbReference>
<name>A0A977L190_9CYAN</name>
<dbReference type="InterPro" id="IPR041496">
    <property type="entry name" value="YitH/HolE_GNAT"/>
</dbReference>
<dbReference type="EC" id="2.3.1.-" evidence="2"/>
<dbReference type="PROSITE" id="PS51186">
    <property type="entry name" value="GNAT"/>
    <property type="match status" value="1"/>
</dbReference>
<sequence>MVYTIRLITDADLPLVNHWAQQEGFCPGVGDTGIYYNTDRTGVWVGVLDHQPIGCIAGIRYDQSYGFVGMFIVDPAFRGRGYGVALWQKAMEYLQEVACVGLEAALERVENYASWGFKPAYYTRRYGLPSAYRHACLRPTTALDLPLGFQILSGAEVPEEIVQIYDARHEVTPRPLFLHEWLQHPEGTVKVVLDETGSCRGYGRIRPCLLPNDTTPNGWRLGPLLADQPELAGALLDLLLSDRQGPVLIDVPEINRAATSLLEERGFELQLFNLRMYKGDPPTLSLKDIYGLACLELG</sequence>
<dbReference type="Gene3D" id="3.40.630.30">
    <property type="match status" value="1"/>
</dbReference>
<protein>
    <submittedName>
        <fullName evidence="2">GNAT family N-acetyltransferase</fullName>
        <ecNumber evidence="2">2.3.1.-</ecNumber>
    </submittedName>
</protein>
<dbReference type="PANTHER" id="PTHR47237:SF1">
    <property type="entry name" value="SLL0310 PROTEIN"/>
    <property type="match status" value="1"/>
</dbReference>
<keyword evidence="2" id="KW-0808">Transferase</keyword>
<dbReference type="AlphaFoldDB" id="A0A977L190"/>
<organism evidence="2">
    <name type="scientific">Woronichinia naegeliana WA131</name>
    <dbReference type="NCBI Taxonomy" id="2824559"/>
    <lineage>
        <taxon>Bacteria</taxon>
        <taxon>Bacillati</taxon>
        <taxon>Cyanobacteriota</taxon>
        <taxon>Cyanophyceae</taxon>
        <taxon>Synechococcales</taxon>
        <taxon>Coelosphaeriaceae</taxon>
        <taxon>Woronichinia</taxon>
    </lineage>
</organism>
<dbReference type="SUPFAM" id="SSF55729">
    <property type="entry name" value="Acyl-CoA N-acyltransferases (Nat)"/>
    <property type="match status" value="1"/>
</dbReference>
<dbReference type="CDD" id="cd04301">
    <property type="entry name" value="NAT_SF"/>
    <property type="match status" value="1"/>
</dbReference>
<evidence type="ECO:0000313" key="2">
    <source>
        <dbReference type="EMBL" id="UXE63562.1"/>
    </source>
</evidence>
<dbReference type="Proteomes" id="UP001065613">
    <property type="component" value="Chromosome"/>
</dbReference>
<dbReference type="Gene3D" id="3.40.630.90">
    <property type="match status" value="1"/>
</dbReference>
<proteinExistence type="predicted"/>
<accession>A0A977L190</accession>
<dbReference type="GO" id="GO:0016747">
    <property type="term" value="F:acyltransferase activity, transferring groups other than amino-acyl groups"/>
    <property type="evidence" value="ECO:0007669"/>
    <property type="project" value="InterPro"/>
</dbReference>
<feature type="domain" description="N-acetyltransferase" evidence="1">
    <location>
        <begin position="3"/>
        <end position="139"/>
    </location>
</feature>
<dbReference type="InterPro" id="IPR000182">
    <property type="entry name" value="GNAT_dom"/>
</dbReference>
<keyword evidence="2" id="KW-0012">Acyltransferase</keyword>
<reference evidence="2" key="1">
    <citation type="submission" date="2021-04" db="EMBL/GenBank/DDBJ databases">
        <title>Genome sequence of Woronichinia naegeliana from Washington state freshwater lake bloom.</title>
        <authorList>
            <person name="Dreher T.W."/>
        </authorList>
    </citation>
    <scope>NUCLEOTIDE SEQUENCE</scope>
    <source>
        <strain evidence="2">WA131</strain>
    </source>
</reference>
<dbReference type="Pfam" id="PF18014">
    <property type="entry name" value="Acetyltransf_18"/>
    <property type="match status" value="1"/>
</dbReference>
<gene>
    <name evidence="2" type="ORF">KA717_13685</name>
</gene>
<dbReference type="PANTHER" id="PTHR47237">
    <property type="entry name" value="SLL0310 PROTEIN"/>
    <property type="match status" value="1"/>
</dbReference>
<evidence type="ECO:0000259" key="1">
    <source>
        <dbReference type="PROSITE" id="PS51186"/>
    </source>
</evidence>
<dbReference type="InterPro" id="IPR016181">
    <property type="entry name" value="Acyl_CoA_acyltransferase"/>
</dbReference>
<dbReference type="KEGG" id="wna:KA717_13685"/>
<dbReference type="InterPro" id="IPR052729">
    <property type="entry name" value="Acyl/Acetyltrans_Enzymes"/>
</dbReference>
<dbReference type="EMBL" id="CP073041">
    <property type="protein sequence ID" value="UXE63562.1"/>
    <property type="molecule type" value="Genomic_DNA"/>
</dbReference>